<evidence type="ECO:0000313" key="2">
    <source>
        <dbReference type="Proteomes" id="UP000238479"/>
    </source>
</evidence>
<evidence type="ECO:0000313" key="1">
    <source>
        <dbReference type="EMBL" id="PRQ60012.1"/>
    </source>
</evidence>
<dbReference type="AlphaFoldDB" id="A0A2P6SMV8"/>
<name>A0A2P6SMV8_ROSCH</name>
<dbReference type="EMBL" id="PDCK01000039">
    <property type="protein sequence ID" value="PRQ60012.1"/>
    <property type="molecule type" value="Genomic_DNA"/>
</dbReference>
<organism evidence="1 2">
    <name type="scientific">Rosa chinensis</name>
    <name type="common">China rose</name>
    <dbReference type="NCBI Taxonomy" id="74649"/>
    <lineage>
        <taxon>Eukaryota</taxon>
        <taxon>Viridiplantae</taxon>
        <taxon>Streptophyta</taxon>
        <taxon>Embryophyta</taxon>
        <taxon>Tracheophyta</taxon>
        <taxon>Spermatophyta</taxon>
        <taxon>Magnoliopsida</taxon>
        <taxon>eudicotyledons</taxon>
        <taxon>Gunneridae</taxon>
        <taxon>Pentapetalae</taxon>
        <taxon>rosids</taxon>
        <taxon>fabids</taxon>
        <taxon>Rosales</taxon>
        <taxon>Rosaceae</taxon>
        <taxon>Rosoideae</taxon>
        <taxon>Rosoideae incertae sedis</taxon>
        <taxon>Rosa</taxon>
    </lineage>
</organism>
<keyword evidence="2" id="KW-1185">Reference proteome</keyword>
<gene>
    <name evidence="1" type="ORF">RchiOBHm_Chr1g0376501</name>
</gene>
<protein>
    <submittedName>
        <fullName evidence="1">Putative transcription factor C2H2 family</fullName>
    </submittedName>
</protein>
<dbReference type="SUPFAM" id="SSF117281">
    <property type="entry name" value="Kelch motif"/>
    <property type="match status" value="1"/>
</dbReference>
<dbReference type="InterPro" id="IPR015915">
    <property type="entry name" value="Kelch-typ_b-propeller"/>
</dbReference>
<dbReference type="Gramene" id="PRQ60012">
    <property type="protein sequence ID" value="PRQ60012"/>
    <property type="gene ID" value="RchiOBHm_Chr1g0376501"/>
</dbReference>
<dbReference type="InterPro" id="IPR012871">
    <property type="entry name" value="DUF1668_ORYSA"/>
</dbReference>
<dbReference type="Gene3D" id="2.120.10.80">
    <property type="entry name" value="Kelch-type beta propeller"/>
    <property type="match status" value="1"/>
</dbReference>
<accession>A0A2P6SMV8</accession>
<proteinExistence type="predicted"/>
<sequence>MGSPPTKVQDDILREVDFLQGNDVPYEMGFGVFGSQIVLAGGLQLPQIYPTSKVYVLDTLRDKPKFIKRKANKPKAKARDHGFPEFQSPKYLPQLMEIEGKLYALELKLEEDFPSSSSFEVFDPQTGSWAALPDHPIIECGGLLSCAVVGTKFLISARDTPAYCFDVAEPTRPWNELRLRHDGHKLYDYNYPNSLPFLQVLVLDLEEDNHKILFSSRGNDIRVFHMNLSNDLALELIATVQVDIKFDESSVSFTHLGGQKVCFVFLDWWIFDKMRGVFFTFEYSFSKSAASPDTHTSSCGDDPYFRVSYPSNSNGRSFSAKTLGWRTFEYHYWSEEASPISTEVCGLAVLPLHHRHSEEQQQEPFRCKSCQFCFSNKKNLNSHLSISECCRSEQRLVQCKFCGCNFFHQELYAHFSSSVSCRSNFTGEI</sequence>
<reference evidence="1 2" key="1">
    <citation type="journal article" date="2018" name="Nat. Genet.">
        <title>The Rosa genome provides new insights in the design of modern roses.</title>
        <authorList>
            <person name="Bendahmane M."/>
        </authorList>
    </citation>
    <scope>NUCLEOTIDE SEQUENCE [LARGE SCALE GENOMIC DNA]</scope>
    <source>
        <strain evidence="2">cv. Old Blush</strain>
    </source>
</reference>
<dbReference type="Proteomes" id="UP000238479">
    <property type="component" value="Chromosome 1"/>
</dbReference>
<dbReference type="Pfam" id="PF07893">
    <property type="entry name" value="DUF1668"/>
    <property type="match status" value="1"/>
</dbReference>
<comment type="caution">
    <text evidence="1">The sequence shown here is derived from an EMBL/GenBank/DDBJ whole genome shotgun (WGS) entry which is preliminary data.</text>
</comment>
<dbReference type="OrthoDB" id="1138608at2759"/>